<dbReference type="InterPro" id="IPR015943">
    <property type="entry name" value="WD40/YVTN_repeat-like_dom_sf"/>
</dbReference>
<comment type="caution">
    <text evidence="3">The sequence shown here is derived from an EMBL/GenBank/DDBJ whole genome shotgun (WGS) entry which is preliminary data.</text>
</comment>
<dbReference type="SUPFAM" id="SSF110296">
    <property type="entry name" value="Oligoxyloglucan reducing end-specific cellobiohydrolase"/>
    <property type="match status" value="2"/>
</dbReference>
<organism evidence="3 4">
    <name type="scientific">Paenibacillus nasutitermitis</name>
    <dbReference type="NCBI Taxonomy" id="1652958"/>
    <lineage>
        <taxon>Bacteria</taxon>
        <taxon>Bacillati</taxon>
        <taxon>Bacillota</taxon>
        <taxon>Bacilli</taxon>
        <taxon>Bacillales</taxon>
        <taxon>Paenibacillaceae</taxon>
        <taxon>Paenibacillus</taxon>
    </lineage>
</organism>
<name>A0A916ZEW1_9BACL</name>
<dbReference type="Gene3D" id="2.130.10.10">
    <property type="entry name" value="YVTN repeat-like/Quinoprotein amine dehydrogenase"/>
    <property type="match status" value="2"/>
</dbReference>
<proteinExistence type="predicted"/>
<dbReference type="AlphaFoldDB" id="A0A916ZEW1"/>
<keyword evidence="4" id="KW-1185">Reference proteome</keyword>
<evidence type="ECO:0000256" key="2">
    <source>
        <dbReference type="SAM" id="SignalP"/>
    </source>
</evidence>
<dbReference type="PANTHER" id="PTHR47199">
    <property type="entry name" value="PHOTOSYSTEM II STABILITY/ASSEMBLY FACTOR HCF136, CHLOROPLASTIC"/>
    <property type="match status" value="1"/>
</dbReference>
<keyword evidence="2" id="KW-0732">Signal</keyword>
<feature type="chain" id="PRO_5038452792" description="Photosynthesis system II assembly factor Ycf48/Hcf136-like domain-containing protein" evidence="2">
    <location>
        <begin position="24"/>
        <end position="385"/>
    </location>
</feature>
<accession>A0A916ZEW1</accession>
<dbReference type="EMBL" id="BMHP01000006">
    <property type="protein sequence ID" value="GGD93247.1"/>
    <property type="molecule type" value="Genomic_DNA"/>
</dbReference>
<evidence type="ECO:0000256" key="1">
    <source>
        <dbReference type="SAM" id="MobiDB-lite"/>
    </source>
</evidence>
<feature type="signal peptide" evidence="2">
    <location>
        <begin position="1"/>
        <end position="23"/>
    </location>
</feature>
<reference evidence="3" key="1">
    <citation type="journal article" date="2014" name="Int. J. Syst. Evol. Microbiol.">
        <title>Complete genome sequence of Corynebacterium casei LMG S-19264T (=DSM 44701T), isolated from a smear-ripened cheese.</title>
        <authorList>
            <consortium name="US DOE Joint Genome Institute (JGI-PGF)"/>
            <person name="Walter F."/>
            <person name="Albersmeier A."/>
            <person name="Kalinowski J."/>
            <person name="Ruckert C."/>
        </authorList>
    </citation>
    <scope>NUCLEOTIDE SEQUENCE</scope>
    <source>
        <strain evidence="3">CGMCC 1.15178</strain>
    </source>
</reference>
<reference evidence="3" key="2">
    <citation type="submission" date="2020-09" db="EMBL/GenBank/DDBJ databases">
        <authorList>
            <person name="Sun Q."/>
            <person name="Zhou Y."/>
        </authorList>
    </citation>
    <scope>NUCLEOTIDE SEQUENCE</scope>
    <source>
        <strain evidence="3">CGMCC 1.15178</strain>
    </source>
</reference>
<feature type="region of interest" description="Disordered" evidence="1">
    <location>
        <begin position="274"/>
        <end position="295"/>
    </location>
</feature>
<evidence type="ECO:0000313" key="4">
    <source>
        <dbReference type="Proteomes" id="UP000612456"/>
    </source>
</evidence>
<dbReference type="RefSeq" id="WP_188997876.1">
    <property type="nucleotide sequence ID" value="NZ_BMHP01000006.1"/>
</dbReference>
<evidence type="ECO:0008006" key="5">
    <source>
        <dbReference type="Google" id="ProtNLM"/>
    </source>
</evidence>
<dbReference type="PANTHER" id="PTHR47199:SF2">
    <property type="entry name" value="PHOTOSYSTEM II STABILITY_ASSEMBLY FACTOR HCF136, CHLOROPLASTIC"/>
    <property type="match status" value="1"/>
</dbReference>
<evidence type="ECO:0000313" key="3">
    <source>
        <dbReference type="EMBL" id="GGD93247.1"/>
    </source>
</evidence>
<gene>
    <name evidence="3" type="ORF">GCM10010911_59820</name>
</gene>
<sequence>MRRSKLGAWGILTLSAALFTGIAAPPAVSEAAQAPAAGGCRADNHDLALKTVPDTSGQAQFQSIQFLSAKIGRAAGNGFMIGTSDGGCSWQAINNEGKFDFQDMQFQTNTTGYIMAKNKAGGANLLYKTTDGGTTLTQIHTGAYAFNRVQFLSEDIGYGFTTSMTFRTTNGGQTWDKVTTPPNTRYVHFTNQQDAWAVVLVPGTGYEIKRTVNGGKTWANTLKVKSSAIVGGQIYGTGESNVWVVLYGDTGMSQTSYSLFHTGDAGAHWKQLVSNSTAGGGPAPGPQTSGLKGPTGAPENMQIIGREAAYLAASSGAYEKVSIGRSLDDGQTFKTITGIPGYSGKLSFTSAKNGFAAINGTAAAIYGTTDSGANWTKKFSLPANH</sequence>
<dbReference type="Proteomes" id="UP000612456">
    <property type="component" value="Unassembled WGS sequence"/>
</dbReference>
<protein>
    <recommendedName>
        <fullName evidence="5">Photosynthesis system II assembly factor Ycf48/Hcf136-like domain-containing protein</fullName>
    </recommendedName>
</protein>